<feature type="chain" id="PRO_5002059864" description="Secreted protein" evidence="1">
    <location>
        <begin position="20"/>
        <end position="83"/>
    </location>
</feature>
<reference evidence="2" key="2">
    <citation type="journal article" date="2015" name="Data Brief">
        <title>Shoot transcriptome of the giant reed, Arundo donax.</title>
        <authorList>
            <person name="Barrero R.A."/>
            <person name="Guerrero F.D."/>
            <person name="Moolhuijzen P."/>
            <person name="Goolsby J.A."/>
            <person name="Tidwell J."/>
            <person name="Bellgard S.E."/>
            <person name="Bellgard M.I."/>
        </authorList>
    </citation>
    <scope>NUCLEOTIDE SEQUENCE</scope>
    <source>
        <tissue evidence="2">Shoot tissue taken approximately 20 cm above the soil surface</tissue>
    </source>
</reference>
<dbReference type="AlphaFoldDB" id="A0A0A8Z4C0"/>
<sequence length="83" mass="9015">MSKLLNLALCDIMKLTVLPWTIMPLPVCPCSSCLTVPRISAAGSEEKKGENSSTSCFTPRAKKWTADQHLLLQTQTSCSACLD</sequence>
<protein>
    <recommendedName>
        <fullName evidence="3">Secreted protein</fullName>
    </recommendedName>
</protein>
<dbReference type="EMBL" id="GBRH01268203">
    <property type="protein sequence ID" value="JAD29692.1"/>
    <property type="molecule type" value="Transcribed_RNA"/>
</dbReference>
<evidence type="ECO:0000256" key="1">
    <source>
        <dbReference type="SAM" id="SignalP"/>
    </source>
</evidence>
<reference evidence="2" key="1">
    <citation type="submission" date="2014-09" db="EMBL/GenBank/DDBJ databases">
        <authorList>
            <person name="Magalhaes I.L.F."/>
            <person name="Oliveira U."/>
            <person name="Santos F.R."/>
            <person name="Vidigal T.H.D.A."/>
            <person name="Brescovit A.D."/>
            <person name="Santos A.J."/>
        </authorList>
    </citation>
    <scope>NUCLEOTIDE SEQUENCE</scope>
    <source>
        <tissue evidence="2">Shoot tissue taken approximately 20 cm above the soil surface</tissue>
    </source>
</reference>
<evidence type="ECO:0008006" key="3">
    <source>
        <dbReference type="Google" id="ProtNLM"/>
    </source>
</evidence>
<accession>A0A0A8Z4C0</accession>
<keyword evidence="1" id="KW-0732">Signal</keyword>
<organism evidence="2">
    <name type="scientific">Arundo donax</name>
    <name type="common">Giant reed</name>
    <name type="synonym">Donax arundinaceus</name>
    <dbReference type="NCBI Taxonomy" id="35708"/>
    <lineage>
        <taxon>Eukaryota</taxon>
        <taxon>Viridiplantae</taxon>
        <taxon>Streptophyta</taxon>
        <taxon>Embryophyta</taxon>
        <taxon>Tracheophyta</taxon>
        <taxon>Spermatophyta</taxon>
        <taxon>Magnoliopsida</taxon>
        <taxon>Liliopsida</taxon>
        <taxon>Poales</taxon>
        <taxon>Poaceae</taxon>
        <taxon>PACMAD clade</taxon>
        <taxon>Arundinoideae</taxon>
        <taxon>Arundineae</taxon>
        <taxon>Arundo</taxon>
    </lineage>
</organism>
<evidence type="ECO:0000313" key="2">
    <source>
        <dbReference type="EMBL" id="JAD29692.1"/>
    </source>
</evidence>
<feature type="signal peptide" evidence="1">
    <location>
        <begin position="1"/>
        <end position="19"/>
    </location>
</feature>
<name>A0A0A8Z4C0_ARUDO</name>
<proteinExistence type="predicted"/>